<evidence type="ECO:0000259" key="1">
    <source>
        <dbReference type="Pfam" id="PF03478"/>
    </source>
</evidence>
<organism evidence="2 3">
    <name type="scientific">Eragrostis curvula</name>
    <name type="common">weeping love grass</name>
    <dbReference type="NCBI Taxonomy" id="38414"/>
    <lineage>
        <taxon>Eukaryota</taxon>
        <taxon>Viridiplantae</taxon>
        <taxon>Streptophyta</taxon>
        <taxon>Embryophyta</taxon>
        <taxon>Tracheophyta</taxon>
        <taxon>Spermatophyta</taxon>
        <taxon>Magnoliopsida</taxon>
        <taxon>Liliopsida</taxon>
        <taxon>Poales</taxon>
        <taxon>Poaceae</taxon>
        <taxon>PACMAD clade</taxon>
        <taxon>Chloridoideae</taxon>
        <taxon>Eragrostideae</taxon>
        <taxon>Eragrostidinae</taxon>
        <taxon>Eragrostis</taxon>
    </lineage>
</organism>
<dbReference type="PANTHER" id="PTHR33165:SF82">
    <property type="entry name" value="OS11G0231400 PROTEIN"/>
    <property type="match status" value="1"/>
</dbReference>
<evidence type="ECO:0000313" key="2">
    <source>
        <dbReference type="EMBL" id="TVU05113.1"/>
    </source>
</evidence>
<proteinExistence type="predicted"/>
<reference evidence="2 3" key="1">
    <citation type="journal article" date="2019" name="Sci. Rep.">
        <title>A high-quality genome of Eragrostis curvula grass provides insights into Poaceae evolution and supports new strategies to enhance forage quality.</title>
        <authorList>
            <person name="Carballo J."/>
            <person name="Santos B.A.C.M."/>
            <person name="Zappacosta D."/>
            <person name="Garbus I."/>
            <person name="Selva J.P."/>
            <person name="Gallo C.A."/>
            <person name="Diaz A."/>
            <person name="Albertini E."/>
            <person name="Caccamo M."/>
            <person name="Echenique V."/>
        </authorList>
    </citation>
    <scope>NUCLEOTIDE SEQUENCE [LARGE SCALE GENOMIC DNA]</scope>
    <source>
        <strain evidence="3">cv. Victoria</strain>
        <tissue evidence="2">Leaf</tissue>
    </source>
</reference>
<feature type="domain" description="KIB1-4 beta-propeller" evidence="1">
    <location>
        <begin position="8"/>
        <end position="160"/>
    </location>
</feature>
<dbReference type="OrthoDB" id="659294at2759"/>
<dbReference type="InterPro" id="IPR005174">
    <property type="entry name" value="KIB1-4_b-propeller"/>
</dbReference>
<gene>
    <name evidence="2" type="ORF">EJB05_48264</name>
</gene>
<dbReference type="EMBL" id="RWGY01000051">
    <property type="protein sequence ID" value="TVU05113.1"/>
    <property type="molecule type" value="Genomic_DNA"/>
</dbReference>
<dbReference type="PANTHER" id="PTHR33165">
    <property type="entry name" value="F-BOX DOMAIN CONTAINING PROTEIN-LIKE-RELATED"/>
    <property type="match status" value="1"/>
</dbReference>
<sequence length="232" mass="26089">MMLLPVTTRAAFATSGDQRWRVSSWSVNQIFRPLAFQGKLYFFRQSSSPYSGPEVLEINPLQREATDLILLPPKLIAQSPASSVDFLHHLVECNSEILVVTSDFAPDTKISVYRLADLALERIAPLTSIGGNSLFVGWNSLCVSSKAFPAVVGNTIVFTQYERRYLLQYDLSSGIVSPATDVYTGGCSTLDPLNILYHIFTCCYRRQLWNKGQIMFQGVPKGWRVKKKWRQG</sequence>
<feature type="non-terminal residue" evidence="2">
    <location>
        <position position="232"/>
    </location>
</feature>
<accession>A0A5J9T1A2</accession>
<name>A0A5J9T1A2_9POAL</name>
<protein>
    <recommendedName>
        <fullName evidence="1">KIB1-4 beta-propeller domain-containing protein</fullName>
    </recommendedName>
</protein>
<dbReference type="Pfam" id="PF03478">
    <property type="entry name" value="Beta-prop_KIB1-4"/>
    <property type="match status" value="1"/>
</dbReference>
<dbReference type="Gramene" id="TVU05113">
    <property type="protein sequence ID" value="TVU05113"/>
    <property type="gene ID" value="EJB05_48264"/>
</dbReference>
<dbReference type="Proteomes" id="UP000324897">
    <property type="component" value="Unassembled WGS sequence"/>
</dbReference>
<keyword evidence="3" id="KW-1185">Reference proteome</keyword>
<evidence type="ECO:0000313" key="3">
    <source>
        <dbReference type="Proteomes" id="UP000324897"/>
    </source>
</evidence>
<comment type="caution">
    <text evidence="2">The sequence shown here is derived from an EMBL/GenBank/DDBJ whole genome shotgun (WGS) entry which is preliminary data.</text>
</comment>
<dbReference type="AlphaFoldDB" id="A0A5J9T1A2"/>